<organism evidence="1 2">
    <name type="scientific">Candidatus Nomurabacteria bacterium RIFCSPLOWO2_01_FULL_36_16</name>
    <dbReference type="NCBI Taxonomy" id="1801767"/>
    <lineage>
        <taxon>Bacteria</taxon>
        <taxon>Candidatus Nomuraibacteriota</taxon>
    </lineage>
</organism>
<reference evidence="1 2" key="1">
    <citation type="journal article" date="2016" name="Nat. Commun.">
        <title>Thousands of microbial genomes shed light on interconnected biogeochemical processes in an aquifer system.</title>
        <authorList>
            <person name="Anantharaman K."/>
            <person name="Brown C.T."/>
            <person name="Hug L.A."/>
            <person name="Sharon I."/>
            <person name="Castelle C.J."/>
            <person name="Probst A.J."/>
            <person name="Thomas B.C."/>
            <person name="Singh A."/>
            <person name="Wilkins M.J."/>
            <person name="Karaoz U."/>
            <person name="Brodie E.L."/>
            <person name="Williams K.H."/>
            <person name="Hubbard S.S."/>
            <person name="Banfield J.F."/>
        </authorList>
    </citation>
    <scope>NUCLEOTIDE SEQUENCE [LARGE SCALE GENOMIC DNA]</scope>
</reference>
<dbReference type="EMBL" id="MFUR01000003">
    <property type="protein sequence ID" value="OGI87297.1"/>
    <property type="molecule type" value="Genomic_DNA"/>
</dbReference>
<protein>
    <recommendedName>
        <fullName evidence="3">N-acetyltransferase domain-containing protein</fullName>
    </recommendedName>
</protein>
<dbReference type="InterPro" id="IPR016181">
    <property type="entry name" value="Acyl_CoA_acyltransferase"/>
</dbReference>
<sequence length="212" mass="23981">MPTPNIKIFQKSDLGSLNLPLPIYNTVIIGEATNKEGKEFSIFIGLDKNMVTQLKALSLDENDVELQNNTSDLKRFGEGLYEDWYKKNRTPFALAHGDTNTLAAIIWLGPKPLGRKSLKHLSNEQISKDETELNNKDWHTLSARCYAPFRGTGVMKYFGNFVVDFYLKKFPGIKLWSTIERGNTASLNLFLSLGFIIKEEISDDTSIVTVKE</sequence>
<evidence type="ECO:0000313" key="1">
    <source>
        <dbReference type="EMBL" id="OGI87297.1"/>
    </source>
</evidence>
<evidence type="ECO:0008006" key="3">
    <source>
        <dbReference type="Google" id="ProtNLM"/>
    </source>
</evidence>
<gene>
    <name evidence="1" type="ORF">A3A91_02255</name>
</gene>
<name>A0A1F6WZI1_9BACT</name>
<dbReference type="AlphaFoldDB" id="A0A1F6WZI1"/>
<dbReference type="SUPFAM" id="SSF55729">
    <property type="entry name" value="Acyl-CoA N-acyltransferases (Nat)"/>
    <property type="match status" value="1"/>
</dbReference>
<comment type="caution">
    <text evidence="1">The sequence shown here is derived from an EMBL/GenBank/DDBJ whole genome shotgun (WGS) entry which is preliminary data.</text>
</comment>
<evidence type="ECO:0000313" key="2">
    <source>
        <dbReference type="Proteomes" id="UP000177001"/>
    </source>
</evidence>
<proteinExistence type="predicted"/>
<dbReference type="Proteomes" id="UP000177001">
    <property type="component" value="Unassembled WGS sequence"/>
</dbReference>
<accession>A0A1F6WZI1</accession>
<dbReference type="Gene3D" id="3.40.630.30">
    <property type="match status" value="1"/>
</dbReference>